<organism evidence="7 8">
    <name type="scientific">Pontibacter qinzhouensis</name>
    <dbReference type="NCBI Taxonomy" id="2603253"/>
    <lineage>
        <taxon>Bacteria</taxon>
        <taxon>Pseudomonadati</taxon>
        <taxon>Bacteroidota</taxon>
        <taxon>Cytophagia</taxon>
        <taxon>Cytophagales</taxon>
        <taxon>Hymenobacteraceae</taxon>
        <taxon>Pontibacter</taxon>
    </lineage>
</organism>
<dbReference type="SMART" id="SM00382">
    <property type="entry name" value="AAA"/>
    <property type="match status" value="1"/>
</dbReference>
<evidence type="ECO:0000313" key="8">
    <source>
        <dbReference type="Proteomes" id="UP000321926"/>
    </source>
</evidence>
<accession>A0A5C8KCG7</accession>
<dbReference type="Pfam" id="PF13087">
    <property type="entry name" value="AAA_12"/>
    <property type="match status" value="1"/>
</dbReference>
<protein>
    <submittedName>
        <fullName evidence="7">AAA family ATPase</fullName>
    </submittedName>
</protein>
<dbReference type="GO" id="GO:0005524">
    <property type="term" value="F:ATP binding"/>
    <property type="evidence" value="ECO:0007669"/>
    <property type="project" value="UniProtKB-KW"/>
</dbReference>
<keyword evidence="4" id="KW-0347">Helicase</keyword>
<dbReference type="SUPFAM" id="SSF52540">
    <property type="entry name" value="P-loop containing nucleoside triphosphate hydrolases"/>
    <property type="match status" value="1"/>
</dbReference>
<dbReference type="GO" id="GO:0043139">
    <property type="term" value="F:5'-3' DNA helicase activity"/>
    <property type="evidence" value="ECO:0007669"/>
    <property type="project" value="TreeGrafter"/>
</dbReference>
<proteinExistence type="inferred from homology"/>
<keyword evidence="2" id="KW-0547">Nucleotide-binding</keyword>
<dbReference type="GO" id="GO:0005694">
    <property type="term" value="C:chromosome"/>
    <property type="evidence" value="ECO:0007669"/>
    <property type="project" value="UniProtKB-ARBA"/>
</dbReference>
<dbReference type="RefSeq" id="WP_147920307.1">
    <property type="nucleotide sequence ID" value="NZ_VRTY01000007.1"/>
</dbReference>
<dbReference type="InterPro" id="IPR027417">
    <property type="entry name" value="P-loop_NTPase"/>
</dbReference>
<comment type="caution">
    <text evidence="7">The sequence shown here is derived from an EMBL/GenBank/DDBJ whole genome shotgun (WGS) entry which is preliminary data.</text>
</comment>
<evidence type="ECO:0000256" key="4">
    <source>
        <dbReference type="ARBA" id="ARBA00022806"/>
    </source>
</evidence>
<dbReference type="Gene3D" id="3.40.50.300">
    <property type="entry name" value="P-loop containing nucleotide triphosphate hydrolases"/>
    <property type="match status" value="2"/>
</dbReference>
<dbReference type="Proteomes" id="UP000321926">
    <property type="component" value="Unassembled WGS sequence"/>
</dbReference>
<reference evidence="7 8" key="1">
    <citation type="submission" date="2019-08" db="EMBL/GenBank/DDBJ databases">
        <authorList>
            <person name="Shi S."/>
        </authorList>
    </citation>
    <scope>NUCLEOTIDE SEQUENCE [LARGE SCALE GENOMIC DNA]</scope>
    <source>
        <strain evidence="7 8">GY10130</strain>
    </source>
</reference>
<dbReference type="InterPro" id="IPR041677">
    <property type="entry name" value="DNA2/NAM7_AAA_11"/>
</dbReference>
<dbReference type="Gene3D" id="2.40.30.270">
    <property type="match status" value="1"/>
</dbReference>
<dbReference type="FunFam" id="3.40.50.300:FF:000326">
    <property type="entry name" value="P-loop containing nucleoside triphosphate hydrolase"/>
    <property type="match status" value="1"/>
</dbReference>
<name>A0A5C8KCG7_9BACT</name>
<dbReference type="CDD" id="cd18808">
    <property type="entry name" value="SF1_C_Upf1"/>
    <property type="match status" value="1"/>
</dbReference>
<evidence type="ECO:0000256" key="5">
    <source>
        <dbReference type="ARBA" id="ARBA00022840"/>
    </source>
</evidence>
<dbReference type="AlphaFoldDB" id="A0A5C8KCG7"/>
<keyword evidence="8" id="KW-1185">Reference proteome</keyword>
<dbReference type="OrthoDB" id="9757917at2"/>
<dbReference type="InterPro" id="IPR050534">
    <property type="entry name" value="Coronavir_polyprotein_1ab"/>
</dbReference>
<evidence type="ECO:0000256" key="1">
    <source>
        <dbReference type="ARBA" id="ARBA00007913"/>
    </source>
</evidence>
<dbReference type="EMBL" id="VRTY01000007">
    <property type="protein sequence ID" value="TXK51939.1"/>
    <property type="molecule type" value="Genomic_DNA"/>
</dbReference>
<dbReference type="PANTHER" id="PTHR43788">
    <property type="entry name" value="DNA2/NAM7 HELICASE FAMILY MEMBER"/>
    <property type="match status" value="1"/>
</dbReference>
<dbReference type="GO" id="GO:0016787">
    <property type="term" value="F:hydrolase activity"/>
    <property type="evidence" value="ECO:0007669"/>
    <property type="project" value="UniProtKB-KW"/>
</dbReference>
<dbReference type="Pfam" id="PF13086">
    <property type="entry name" value="AAA_11"/>
    <property type="match status" value="1"/>
</dbReference>
<evidence type="ECO:0000259" key="6">
    <source>
        <dbReference type="SMART" id="SM00382"/>
    </source>
</evidence>
<gene>
    <name evidence="7" type="ORF">FVR03_03115</name>
</gene>
<feature type="domain" description="AAA+ ATPase" evidence="6">
    <location>
        <begin position="195"/>
        <end position="423"/>
    </location>
</feature>
<comment type="similarity">
    <text evidence="1">Belongs to the DNA2/NAM7 helicase family.</text>
</comment>
<keyword evidence="3" id="KW-0378">Hydrolase</keyword>
<evidence type="ECO:0000256" key="3">
    <source>
        <dbReference type="ARBA" id="ARBA00022801"/>
    </source>
</evidence>
<keyword evidence="5" id="KW-0067">ATP-binding</keyword>
<dbReference type="InterPro" id="IPR003593">
    <property type="entry name" value="AAA+_ATPase"/>
</dbReference>
<dbReference type="InterPro" id="IPR047187">
    <property type="entry name" value="SF1_C_Upf1"/>
</dbReference>
<dbReference type="InterPro" id="IPR041679">
    <property type="entry name" value="DNA2/NAM7-like_C"/>
</dbReference>
<sequence>MTDELFNELRLVQELLKIEQEEDRQQFKAKSLKSSIAERKAMGFCWYPVVISKEEIGFGNKVVLELERTSGRDQLHLFQTGKAAALFSNNGERTNLAGVIVGLRRNKVLLATNKEDLPDWVDDGKLGVDLTFDEMSYREMEIAMRKVMEANGNRLAQLRDILLGEAAPAFSALPVSEIPVLNKSQNEAVRKIAQANDVAIIHGPPGTGKTTTLVQAILHTLQTQHRLLVTAPSNTAVDLLTEKLANEGVNVIRIGNPSRVSDVLLEHTLDAQIMNHKAYKDLKNFRKTAEEYKRMAFQFKRKFGHEERAQRQLYKYESQRLLEQADQVEHYITEDLLDNVQVITCTLVGSANKAIRHLTYDTVFIDEAAQALEPACWIPISRANRVVLAGDHCQLPPTVKSFEAEKGGLSRTLFEKCIERQPEVSVMLKTQYRMHHHIMEFSNQQFYKGELEAHESVRETDLHHYDPHFAAGLAVEFIDTAGCGYNETDMAETQSSANPEEADLLLNHLQYTLKDYTLAEEAIPLRIGVIAPYRAQINYLEDKVEHMPLLHDLRSKRQLSIGTVDSFQGQERDIIYMSMVRSNEKGEIGFLSDIRRMNVGMTRAKKKLVIVGDSATLTQHPFFAAFIAYAESINAYKSAWELNECLP</sequence>
<dbReference type="PANTHER" id="PTHR43788:SF8">
    <property type="entry name" value="DNA-BINDING PROTEIN SMUBP-2"/>
    <property type="match status" value="1"/>
</dbReference>
<evidence type="ECO:0000256" key="2">
    <source>
        <dbReference type="ARBA" id="ARBA00022741"/>
    </source>
</evidence>
<evidence type="ECO:0000313" key="7">
    <source>
        <dbReference type="EMBL" id="TXK51939.1"/>
    </source>
</evidence>